<protein>
    <submittedName>
        <fullName evidence="2">Uncharacterized protein</fullName>
    </submittedName>
</protein>
<sequence length="107" mass="11493">MNNRSRSYLVFFAFLLLIPISYGSIFAFSCRPFNRTLPTGIFILIGFGLAALTAGSVIGAIFALFRLFATTSQGSQPIISANLGRYVIAGFGLVLTVFVVASKKLCS</sequence>
<name>A0A848I5E6_9BURK</name>
<keyword evidence="3" id="KW-1185">Reference proteome</keyword>
<dbReference type="RefSeq" id="WP_169483744.1">
    <property type="nucleotide sequence ID" value="NZ_JABBGJ010000002.1"/>
</dbReference>
<feature type="transmembrane region" description="Helical" evidence="1">
    <location>
        <begin position="6"/>
        <end position="28"/>
    </location>
</feature>
<proteinExistence type="predicted"/>
<accession>A0A848I5E6</accession>
<keyword evidence="1" id="KW-0812">Transmembrane</keyword>
<evidence type="ECO:0000313" key="3">
    <source>
        <dbReference type="Proteomes" id="UP000544134"/>
    </source>
</evidence>
<dbReference type="AlphaFoldDB" id="A0A848I5E6"/>
<organism evidence="2 3">
    <name type="scientific">Paraburkholderia polaris</name>
    <dbReference type="NCBI Taxonomy" id="2728848"/>
    <lineage>
        <taxon>Bacteria</taxon>
        <taxon>Pseudomonadati</taxon>
        <taxon>Pseudomonadota</taxon>
        <taxon>Betaproteobacteria</taxon>
        <taxon>Burkholderiales</taxon>
        <taxon>Burkholderiaceae</taxon>
        <taxon>Paraburkholderia</taxon>
    </lineage>
</organism>
<gene>
    <name evidence="2" type="ORF">HHL24_02160</name>
</gene>
<evidence type="ECO:0000256" key="1">
    <source>
        <dbReference type="SAM" id="Phobius"/>
    </source>
</evidence>
<comment type="caution">
    <text evidence="2">The sequence shown here is derived from an EMBL/GenBank/DDBJ whole genome shotgun (WGS) entry which is preliminary data.</text>
</comment>
<dbReference type="Proteomes" id="UP000544134">
    <property type="component" value="Unassembled WGS sequence"/>
</dbReference>
<feature type="transmembrane region" description="Helical" evidence="1">
    <location>
        <begin position="83"/>
        <end position="101"/>
    </location>
</feature>
<evidence type="ECO:0000313" key="2">
    <source>
        <dbReference type="EMBL" id="NML96770.1"/>
    </source>
</evidence>
<reference evidence="2 3" key="1">
    <citation type="submission" date="2020-04" db="EMBL/GenBank/DDBJ databases">
        <title>Paraburkholderia sp. RP-4-7 isolated from soil.</title>
        <authorList>
            <person name="Dahal R.H."/>
        </authorList>
    </citation>
    <scope>NUCLEOTIDE SEQUENCE [LARGE SCALE GENOMIC DNA]</scope>
    <source>
        <strain evidence="2 3">RP-4-7</strain>
    </source>
</reference>
<feature type="transmembrane region" description="Helical" evidence="1">
    <location>
        <begin position="40"/>
        <end position="63"/>
    </location>
</feature>
<keyword evidence="1" id="KW-0472">Membrane</keyword>
<keyword evidence="1" id="KW-1133">Transmembrane helix</keyword>
<dbReference type="EMBL" id="JABBGJ010000002">
    <property type="protein sequence ID" value="NML96770.1"/>
    <property type="molecule type" value="Genomic_DNA"/>
</dbReference>
<dbReference type="PROSITE" id="PS51257">
    <property type="entry name" value="PROKAR_LIPOPROTEIN"/>
    <property type="match status" value="1"/>
</dbReference>